<evidence type="ECO:0000313" key="11">
    <source>
        <dbReference type="EMBL" id="KAA0013277.1"/>
    </source>
</evidence>
<keyword evidence="3" id="KW-1003">Cell membrane</keyword>
<reference evidence="11 12" key="1">
    <citation type="submission" date="2019-08" db="EMBL/GenBank/DDBJ databases">
        <title>Bioinformatics analysis of the strain L3 and L5.</title>
        <authorList>
            <person name="Li X."/>
        </authorList>
    </citation>
    <scope>NUCLEOTIDE SEQUENCE [LARGE SCALE GENOMIC DNA]</scope>
    <source>
        <strain evidence="11 12">L5</strain>
    </source>
</reference>
<dbReference type="Proteomes" id="UP000486760">
    <property type="component" value="Unassembled WGS sequence"/>
</dbReference>
<evidence type="ECO:0000256" key="6">
    <source>
        <dbReference type="ARBA" id="ARBA00022989"/>
    </source>
</evidence>
<evidence type="ECO:0000256" key="4">
    <source>
        <dbReference type="ARBA" id="ARBA00022519"/>
    </source>
</evidence>
<dbReference type="GO" id="GO:0005886">
    <property type="term" value="C:plasma membrane"/>
    <property type="evidence" value="ECO:0007669"/>
    <property type="project" value="UniProtKB-SubCell"/>
</dbReference>
<evidence type="ECO:0000256" key="3">
    <source>
        <dbReference type="ARBA" id="ARBA00022475"/>
    </source>
</evidence>
<evidence type="ECO:0000313" key="12">
    <source>
        <dbReference type="Proteomes" id="UP000486760"/>
    </source>
</evidence>
<feature type="transmembrane region" description="Helical" evidence="9">
    <location>
        <begin position="12"/>
        <end position="39"/>
    </location>
</feature>
<feature type="transmembrane region" description="Helical" evidence="9">
    <location>
        <begin position="131"/>
        <end position="150"/>
    </location>
</feature>
<dbReference type="GO" id="GO:0022857">
    <property type="term" value="F:transmembrane transporter activity"/>
    <property type="evidence" value="ECO:0007669"/>
    <property type="project" value="UniProtKB-UniRule"/>
</dbReference>
<evidence type="ECO:0000256" key="2">
    <source>
        <dbReference type="ARBA" id="ARBA00022448"/>
    </source>
</evidence>
<dbReference type="InterPro" id="IPR055348">
    <property type="entry name" value="DctQ"/>
</dbReference>
<dbReference type="PANTHER" id="PTHR35011:SF2">
    <property type="entry name" value="2,3-DIKETO-L-GULONATE TRAP TRANSPORTER SMALL PERMEASE PROTEIN YIAM"/>
    <property type="match status" value="1"/>
</dbReference>
<evidence type="ECO:0000256" key="7">
    <source>
        <dbReference type="ARBA" id="ARBA00023136"/>
    </source>
</evidence>
<feature type="transmembrane region" description="Helical" evidence="9">
    <location>
        <begin position="90"/>
        <end position="111"/>
    </location>
</feature>
<evidence type="ECO:0000256" key="1">
    <source>
        <dbReference type="ARBA" id="ARBA00004429"/>
    </source>
</evidence>
<keyword evidence="12" id="KW-1185">Reference proteome</keyword>
<keyword evidence="2 9" id="KW-0813">Transport</keyword>
<dbReference type="EMBL" id="VTPY01000003">
    <property type="protein sequence ID" value="KAA0013277.1"/>
    <property type="molecule type" value="Genomic_DNA"/>
</dbReference>
<evidence type="ECO:0000256" key="5">
    <source>
        <dbReference type="ARBA" id="ARBA00022692"/>
    </source>
</evidence>
<proteinExistence type="inferred from homology"/>
<dbReference type="Pfam" id="PF04290">
    <property type="entry name" value="DctQ"/>
    <property type="match status" value="1"/>
</dbReference>
<sequence length="168" mass="18942">MIKKFNFLIERTAYVVFVLGVICGALMTTLIFISTLMRYLGGYPLRFSDELAGLLFLSLTFLCLPHVLDKGRHIRIEILMNLVPAPAARIMDAVGTLTLIAFCLIFAIEAWSFMGFSYAINSRTDISSLLLWPWMAIMPFSMLLCLLVQLRHGISQPLSEKNPAEDIH</sequence>
<evidence type="ECO:0000256" key="9">
    <source>
        <dbReference type="RuleBase" id="RU369079"/>
    </source>
</evidence>
<name>A0A7V7G1P6_9GAMM</name>
<gene>
    <name evidence="11" type="ORF">F0A17_08165</name>
</gene>
<keyword evidence="4 9" id="KW-0997">Cell inner membrane</keyword>
<feature type="domain" description="Tripartite ATP-independent periplasmic transporters DctQ component" evidence="10">
    <location>
        <begin position="27"/>
        <end position="152"/>
    </location>
</feature>
<comment type="caution">
    <text evidence="11">The sequence shown here is derived from an EMBL/GenBank/DDBJ whole genome shotgun (WGS) entry which is preliminary data.</text>
</comment>
<evidence type="ECO:0000259" key="10">
    <source>
        <dbReference type="Pfam" id="PF04290"/>
    </source>
</evidence>
<feature type="transmembrane region" description="Helical" evidence="9">
    <location>
        <begin position="51"/>
        <end position="69"/>
    </location>
</feature>
<dbReference type="AlphaFoldDB" id="A0A7V7G1P6"/>
<keyword evidence="6 9" id="KW-1133">Transmembrane helix</keyword>
<dbReference type="GO" id="GO:0015740">
    <property type="term" value="P:C4-dicarboxylate transport"/>
    <property type="evidence" value="ECO:0007669"/>
    <property type="project" value="TreeGrafter"/>
</dbReference>
<dbReference type="InterPro" id="IPR007387">
    <property type="entry name" value="TRAP_DctQ"/>
</dbReference>
<evidence type="ECO:0000256" key="8">
    <source>
        <dbReference type="ARBA" id="ARBA00038436"/>
    </source>
</evidence>
<keyword evidence="7 9" id="KW-0472">Membrane</keyword>
<organism evidence="11 12">
    <name type="scientific">Billgrantia pellis</name>
    <dbReference type="NCBI Taxonomy" id="2606936"/>
    <lineage>
        <taxon>Bacteria</taxon>
        <taxon>Pseudomonadati</taxon>
        <taxon>Pseudomonadota</taxon>
        <taxon>Gammaproteobacteria</taxon>
        <taxon>Oceanospirillales</taxon>
        <taxon>Halomonadaceae</taxon>
        <taxon>Billgrantia</taxon>
    </lineage>
</organism>
<comment type="similarity">
    <text evidence="8 9">Belongs to the TRAP transporter small permease family.</text>
</comment>
<keyword evidence="5 9" id="KW-0812">Transmembrane</keyword>
<accession>A0A7V7G1P6</accession>
<comment type="subcellular location">
    <subcellularLocation>
        <location evidence="1 9">Cell inner membrane</location>
        <topology evidence="1 9">Multi-pass membrane protein</topology>
    </subcellularLocation>
</comment>
<dbReference type="PANTHER" id="PTHR35011">
    <property type="entry name" value="2,3-DIKETO-L-GULONATE TRAP TRANSPORTER SMALL PERMEASE PROTEIN YIAM"/>
    <property type="match status" value="1"/>
</dbReference>
<protein>
    <recommendedName>
        <fullName evidence="9">TRAP transporter small permease protein</fullName>
    </recommendedName>
</protein>
<comment type="subunit">
    <text evidence="9">The complex comprises the extracytoplasmic solute receptor protein and the two transmembrane proteins.</text>
</comment>
<comment type="function">
    <text evidence="9">Part of the tripartite ATP-independent periplasmic (TRAP) transport system.</text>
</comment>